<feature type="compositionally biased region" description="Gly residues" evidence="4">
    <location>
        <begin position="197"/>
        <end position="209"/>
    </location>
</feature>
<accession>A0A1G9KP38</accession>
<dbReference type="InterPro" id="IPR036390">
    <property type="entry name" value="WH_DNA-bd_sf"/>
</dbReference>
<dbReference type="SMART" id="SM00347">
    <property type="entry name" value="HTH_MARR"/>
    <property type="match status" value="1"/>
</dbReference>
<dbReference type="EMBL" id="FNGM01000003">
    <property type="protein sequence ID" value="SDL51223.1"/>
    <property type="molecule type" value="Genomic_DNA"/>
</dbReference>
<dbReference type="Proteomes" id="UP000182783">
    <property type="component" value="Unassembled WGS sequence"/>
</dbReference>
<name>A0A1G9KP38_9BACL</name>
<dbReference type="Pfam" id="PF01047">
    <property type="entry name" value="MarR"/>
    <property type="match status" value="1"/>
</dbReference>
<evidence type="ECO:0000259" key="5">
    <source>
        <dbReference type="PROSITE" id="PS50995"/>
    </source>
</evidence>
<feature type="domain" description="HTH marR-type" evidence="5">
    <location>
        <begin position="5"/>
        <end position="136"/>
    </location>
</feature>
<dbReference type="InterPro" id="IPR023187">
    <property type="entry name" value="Tscrpt_reg_MarR-type_CS"/>
</dbReference>
<dbReference type="Gene3D" id="1.10.10.10">
    <property type="entry name" value="Winged helix-like DNA-binding domain superfamily/Winged helix DNA-binding domain"/>
    <property type="match status" value="1"/>
</dbReference>
<evidence type="ECO:0000313" key="6">
    <source>
        <dbReference type="EMBL" id="SDL51223.1"/>
    </source>
</evidence>
<organism evidence="6 7">
    <name type="scientific">Paenibacillus jilunlii</name>
    <dbReference type="NCBI Taxonomy" id="682956"/>
    <lineage>
        <taxon>Bacteria</taxon>
        <taxon>Bacillati</taxon>
        <taxon>Bacillota</taxon>
        <taxon>Bacilli</taxon>
        <taxon>Bacillales</taxon>
        <taxon>Paenibacillaceae</taxon>
        <taxon>Paenibacillus</taxon>
    </lineage>
</organism>
<dbReference type="GO" id="GO:0003677">
    <property type="term" value="F:DNA binding"/>
    <property type="evidence" value="ECO:0007669"/>
    <property type="project" value="UniProtKB-KW"/>
</dbReference>
<gene>
    <name evidence="6" type="ORF">SAMN05216191_103336</name>
</gene>
<dbReference type="SUPFAM" id="SSF46785">
    <property type="entry name" value="Winged helix' DNA-binding domain"/>
    <property type="match status" value="1"/>
</dbReference>
<evidence type="ECO:0000256" key="1">
    <source>
        <dbReference type="ARBA" id="ARBA00023015"/>
    </source>
</evidence>
<dbReference type="PROSITE" id="PS50995">
    <property type="entry name" value="HTH_MARR_2"/>
    <property type="match status" value="1"/>
</dbReference>
<dbReference type="PRINTS" id="PR00598">
    <property type="entry name" value="HTHMARR"/>
</dbReference>
<dbReference type="PROSITE" id="PS01117">
    <property type="entry name" value="HTH_MARR_1"/>
    <property type="match status" value="1"/>
</dbReference>
<keyword evidence="3" id="KW-0804">Transcription</keyword>
<evidence type="ECO:0000256" key="3">
    <source>
        <dbReference type="ARBA" id="ARBA00023163"/>
    </source>
</evidence>
<sequence>MVSMNTELYEKLAKLQWLLQRQHLKTHAAVGPMADTSRGQGRILAFLRMKDGISTKDLSYVLGIRVSSLNELLAKLEKAEYITRKPSETDKRIMLIYLTQKGQEEEEHGIDSSNIFSRLSPEEQAAFGDYLVRIITTLEEELGTDAERDVMAIWMEAAKERLGPEEFERLMSMRGQMTRMWENIGDERFSGRFPGFRGEGQGQGYGMHGFGWPSDGRNSTPDNSNDPDEK</sequence>
<evidence type="ECO:0000256" key="4">
    <source>
        <dbReference type="SAM" id="MobiDB-lite"/>
    </source>
</evidence>
<dbReference type="InterPro" id="IPR036388">
    <property type="entry name" value="WH-like_DNA-bd_sf"/>
</dbReference>
<dbReference type="AlphaFoldDB" id="A0A1G9KP38"/>
<dbReference type="OrthoDB" id="3254893at2"/>
<protein>
    <submittedName>
        <fullName evidence="6">DNA-binding transcriptional regulator, MarR family</fullName>
    </submittedName>
</protein>
<proteinExistence type="predicted"/>
<dbReference type="GO" id="GO:0003700">
    <property type="term" value="F:DNA-binding transcription factor activity"/>
    <property type="evidence" value="ECO:0007669"/>
    <property type="project" value="InterPro"/>
</dbReference>
<keyword evidence="1" id="KW-0805">Transcription regulation</keyword>
<dbReference type="PANTHER" id="PTHR42756:SF1">
    <property type="entry name" value="TRANSCRIPTIONAL REPRESSOR OF EMRAB OPERON"/>
    <property type="match status" value="1"/>
</dbReference>
<dbReference type="RefSeq" id="WP_062528269.1">
    <property type="nucleotide sequence ID" value="NZ_CP048429.1"/>
</dbReference>
<feature type="region of interest" description="Disordered" evidence="4">
    <location>
        <begin position="195"/>
        <end position="230"/>
    </location>
</feature>
<keyword evidence="2 6" id="KW-0238">DNA-binding</keyword>
<reference evidence="6 7" key="1">
    <citation type="submission" date="2016-10" db="EMBL/GenBank/DDBJ databases">
        <authorList>
            <person name="de Groot N.N."/>
        </authorList>
    </citation>
    <scope>NUCLEOTIDE SEQUENCE [LARGE SCALE GENOMIC DNA]</scope>
    <source>
        <strain evidence="6 7">CGMCC 1.10239</strain>
    </source>
</reference>
<evidence type="ECO:0000313" key="7">
    <source>
        <dbReference type="Proteomes" id="UP000182783"/>
    </source>
</evidence>
<dbReference type="PANTHER" id="PTHR42756">
    <property type="entry name" value="TRANSCRIPTIONAL REGULATOR, MARR"/>
    <property type="match status" value="1"/>
</dbReference>
<dbReference type="InterPro" id="IPR000835">
    <property type="entry name" value="HTH_MarR-typ"/>
</dbReference>
<evidence type="ECO:0000256" key="2">
    <source>
        <dbReference type="ARBA" id="ARBA00023125"/>
    </source>
</evidence>